<reference evidence="2 3" key="1">
    <citation type="submission" date="2023-04" db="EMBL/GenBank/DDBJ databases">
        <title>Clostridium tannerae sp. nov., isolated from the fecal material of an alpaca.</title>
        <authorList>
            <person name="Miller S."/>
            <person name="Hendry M."/>
            <person name="King J."/>
            <person name="Sankaranarayanan K."/>
            <person name="Lawson P.A."/>
        </authorList>
    </citation>
    <scope>NUCLEOTIDE SEQUENCE [LARGE SCALE GENOMIC DNA]</scope>
    <source>
        <strain evidence="2 3">A1-XYC3</strain>
    </source>
</reference>
<dbReference type="Pfam" id="PF16472">
    <property type="entry name" value="DUF5050"/>
    <property type="match status" value="1"/>
</dbReference>
<dbReference type="SUPFAM" id="SSF63825">
    <property type="entry name" value="YWTD domain"/>
    <property type="match status" value="1"/>
</dbReference>
<dbReference type="Gene3D" id="2.120.10.30">
    <property type="entry name" value="TolB, C-terminal domain"/>
    <property type="match status" value="1"/>
</dbReference>
<dbReference type="InterPro" id="IPR051922">
    <property type="entry name" value="Bact_Sporulation_Assoc"/>
</dbReference>
<dbReference type="Pfam" id="PF04122">
    <property type="entry name" value="CW_binding_2"/>
    <property type="match status" value="3"/>
</dbReference>
<dbReference type="InterPro" id="IPR032485">
    <property type="entry name" value="LRP1-like_beta_prop"/>
</dbReference>
<dbReference type="RefSeq" id="WP_318798995.1">
    <property type="nucleotide sequence ID" value="NZ_JARUJP010000026.1"/>
</dbReference>
<protein>
    <submittedName>
        <fullName evidence="2">Cell wall-binding repeat-containing protein</fullName>
    </submittedName>
</protein>
<evidence type="ECO:0000313" key="2">
    <source>
        <dbReference type="EMBL" id="MDW8802719.1"/>
    </source>
</evidence>
<sequence length="637" mass="70345">MFNKNAMVKYVIGFAVGISFIKAPVVHAQGNLDRLYGQDRYGTSVNIANYYSSGQLDNVVIASGNGFADALAGSGLSKSLNAPMLLVDKSINSSLAPLDYIKNHLKKDGNIYILGGTSSVSDEFIEYLKKQGFTNIFRMGGQDRYDTNKIIINSMNISNGTPIVVVNGENFADALSISSIAANKGYPILLTESKKLPKSAEDKISELKPSKVYVIGGNGVVSDEVMSRIKTAASLDDTNLIRIYGDDRYKTSMSICKYFDEYPSNVVFANGKLFPDALSGSALAAKLNAPIILTNGTNIEEGKKYLNSNKIKKGIILGGVGVVSKDVEEDLNYNLDINNSNLSYSNSDSEFVSSEYGTSSGDWLYVGQYDLPMETGLRGIYKIKKDGSEKIKLCDDTTSSLNIVGDWIYYIKKANSPSADNTDLGLYKIKTDGTNRTKLKENVSGDIRVAQDYIYFSDVDSEAKLPSITGIYRIKTDGTELTKLISGSAFDFTIDGNYIYYSIPGKTWTLNRSNLDGSNVLTLSKFLLPKEKESNSYDCAIDLSVTDGWVYYKVLFDSNLYRVRFNGKDKEKVGVAEHYFIKDGYIYFTKNISGLFRMDTDGSNEIKIDNSIDIYKLRIHNNQYYIGDSNIPVGNQE</sequence>
<proteinExistence type="predicted"/>
<evidence type="ECO:0000259" key="1">
    <source>
        <dbReference type="Pfam" id="PF16472"/>
    </source>
</evidence>
<name>A0ABU4JX35_9CLOT</name>
<accession>A0ABU4JX35</accession>
<comment type="caution">
    <text evidence="2">The sequence shown here is derived from an EMBL/GenBank/DDBJ whole genome shotgun (WGS) entry which is preliminary data.</text>
</comment>
<feature type="domain" description="Prolow-density lipoprotein receptor-related protein 1-like beta-propeller" evidence="1">
    <location>
        <begin position="378"/>
        <end position="520"/>
    </location>
</feature>
<dbReference type="InterPro" id="IPR007253">
    <property type="entry name" value="Cell_wall-bd_2"/>
</dbReference>
<keyword evidence="3" id="KW-1185">Reference proteome</keyword>
<dbReference type="PANTHER" id="PTHR30032">
    <property type="entry name" value="N-ACETYLMURAMOYL-L-ALANINE AMIDASE-RELATED"/>
    <property type="match status" value="1"/>
</dbReference>
<evidence type="ECO:0000313" key="3">
    <source>
        <dbReference type="Proteomes" id="UP001281656"/>
    </source>
</evidence>
<dbReference type="PANTHER" id="PTHR30032:SF8">
    <property type="entry name" value="GERMINATION-SPECIFIC N-ACETYLMURAMOYL-L-ALANINE AMIDASE"/>
    <property type="match status" value="1"/>
</dbReference>
<gene>
    <name evidence="2" type="ORF">P8V03_16355</name>
</gene>
<dbReference type="Proteomes" id="UP001281656">
    <property type="component" value="Unassembled WGS sequence"/>
</dbReference>
<dbReference type="InterPro" id="IPR011042">
    <property type="entry name" value="6-blade_b-propeller_TolB-like"/>
</dbReference>
<organism evidence="2 3">
    <name type="scientific">Clostridium tanneri</name>
    <dbReference type="NCBI Taxonomy" id="3037988"/>
    <lineage>
        <taxon>Bacteria</taxon>
        <taxon>Bacillati</taxon>
        <taxon>Bacillota</taxon>
        <taxon>Clostridia</taxon>
        <taxon>Eubacteriales</taxon>
        <taxon>Clostridiaceae</taxon>
        <taxon>Clostridium</taxon>
    </lineage>
</organism>
<dbReference type="Gene3D" id="3.40.50.12090">
    <property type="match status" value="3"/>
</dbReference>
<dbReference type="EMBL" id="JARUJP010000026">
    <property type="protein sequence ID" value="MDW8802719.1"/>
    <property type="molecule type" value="Genomic_DNA"/>
</dbReference>